<dbReference type="PRINTS" id="PR01130">
    <property type="entry name" value="DERENTRNSPRT"/>
</dbReference>
<dbReference type="GO" id="GO:0005337">
    <property type="term" value="F:nucleoside transmembrane transporter activity"/>
    <property type="evidence" value="ECO:0007669"/>
    <property type="project" value="InterPro"/>
</dbReference>
<dbReference type="KEGG" id="obi:106869942"/>
<dbReference type="EMBL" id="KQ415862">
    <property type="protein sequence ID" value="KOG00008.1"/>
    <property type="molecule type" value="Genomic_DNA"/>
</dbReference>
<evidence type="ECO:0000256" key="5">
    <source>
        <dbReference type="ARBA" id="ARBA00022989"/>
    </source>
</evidence>
<organism evidence="8">
    <name type="scientific">Octopus bimaculoides</name>
    <name type="common">California two-spotted octopus</name>
    <dbReference type="NCBI Taxonomy" id="37653"/>
    <lineage>
        <taxon>Eukaryota</taxon>
        <taxon>Metazoa</taxon>
        <taxon>Spiralia</taxon>
        <taxon>Lophotrochozoa</taxon>
        <taxon>Mollusca</taxon>
        <taxon>Cephalopoda</taxon>
        <taxon>Coleoidea</taxon>
        <taxon>Octopodiformes</taxon>
        <taxon>Octopoda</taxon>
        <taxon>Incirrata</taxon>
        <taxon>Octopodidae</taxon>
        <taxon>Octopus</taxon>
    </lineage>
</organism>
<evidence type="ECO:0000313" key="8">
    <source>
        <dbReference type="EMBL" id="KOG00008.1"/>
    </source>
</evidence>
<evidence type="ECO:0000256" key="4">
    <source>
        <dbReference type="ARBA" id="ARBA00022692"/>
    </source>
</evidence>
<keyword evidence="5 7" id="KW-1133">Transmembrane helix</keyword>
<protein>
    <recommendedName>
        <fullName evidence="9">Equilibrative nucleoside transporter 1</fullName>
    </recommendedName>
</protein>
<feature type="transmembrane region" description="Helical" evidence="7">
    <location>
        <begin position="308"/>
        <end position="331"/>
    </location>
</feature>
<proteinExistence type="inferred from homology"/>
<keyword evidence="4 7" id="KW-0812">Transmembrane</keyword>
<keyword evidence="6 7" id="KW-0472">Membrane</keyword>
<feature type="transmembrane region" description="Helical" evidence="7">
    <location>
        <begin position="514"/>
        <end position="537"/>
    </location>
</feature>
<feature type="transmembrane region" description="Helical" evidence="7">
    <location>
        <begin position="476"/>
        <end position="502"/>
    </location>
</feature>
<comment type="similarity">
    <text evidence="2">Belongs to the SLC29A/ENT transporter (TC 2.A.57) family.</text>
</comment>
<dbReference type="OMA" id="NEWWFTI"/>
<evidence type="ECO:0000256" key="6">
    <source>
        <dbReference type="ARBA" id="ARBA00023136"/>
    </source>
</evidence>
<reference evidence="8" key="1">
    <citation type="submission" date="2015-07" db="EMBL/GenBank/DDBJ databases">
        <title>MeaNS - Measles Nucleotide Surveillance Program.</title>
        <authorList>
            <person name="Tran T."/>
            <person name="Druce J."/>
        </authorList>
    </citation>
    <scope>NUCLEOTIDE SEQUENCE</scope>
    <source>
        <strain evidence="8">UCB-OBI-ISO-001</strain>
        <tissue evidence="8">Gonad</tissue>
    </source>
</reference>
<feature type="transmembrane region" description="Helical" evidence="7">
    <location>
        <begin position="219"/>
        <end position="237"/>
    </location>
</feature>
<feature type="transmembrane region" description="Helical" evidence="7">
    <location>
        <begin position="129"/>
        <end position="150"/>
    </location>
</feature>
<evidence type="ECO:0000256" key="1">
    <source>
        <dbReference type="ARBA" id="ARBA00004141"/>
    </source>
</evidence>
<dbReference type="GO" id="GO:0005886">
    <property type="term" value="C:plasma membrane"/>
    <property type="evidence" value="ECO:0007669"/>
    <property type="project" value="TreeGrafter"/>
</dbReference>
<dbReference type="InterPro" id="IPR002259">
    <property type="entry name" value="Eqnu_transpt"/>
</dbReference>
<accession>A0A0L8IF03</accession>
<feature type="transmembrane region" description="Helical" evidence="7">
    <location>
        <begin position="410"/>
        <end position="430"/>
    </location>
</feature>
<name>A0A0L8IF03_OCTBM</name>
<feature type="transmembrane region" description="Helical" evidence="7">
    <location>
        <begin position="437"/>
        <end position="456"/>
    </location>
</feature>
<keyword evidence="3" id="KW-0813">Transport</keyword>
<evidence type="ECO:0008006" key="9">
    <source>
        <dbReference type="Google" id="ProtNLM"/>
    </source>
</evidence>
<dbReference type="PANTHER" id="PTHR10332:SF80">
    <property type="entry name" value="EQUILIBRATIVE NUCLEOSIDE TRANSPORTER 2, ISOFORM A"/>
    <property type="match status" value="1"/>
</dbReference>
<sequence length="544" mass="62510">MMKRNVDDDEEEDEEEYDKCIEMQELSLEGKCDNISEIAEKTKMDSKKRHQSLSSINLDGSNQNLIKLPYLSGNGTALRTMNEAGSSPVGSLGKTREERIANLECKPLRIQNKTRRPFSEIYAIDRCKIVCFFLMTLGICSALPYNLLIITDTYFEDFLDTHVNATASQTMAIKTFRPYLLITSKIPVVFIVCFNTYYTNGCCTGLGRTVSLRRLITMVVLMIIASLLLLVFSLVIVQEWMYIFAWLSLLFVIFLNVTGAVFQNSLFGIAFTLPRMYSNAVLIGMSTCGCLCFTVTTILLAFDVPFRYLVLSVFIILILTFLTSLLICYIMKNIHFFDYHIQRVVTPNWTSEISFSIPPRVCRLKFHKKVWLTGFNLCLIHLTTSSSYPTVGRQVHRVNFPFPDKYWTLVFFYLMVNIFSLIGNILGQFLKLMRHRFVWLALLSRSLLFIPYFIFCNYKPEGYGTRTIPVYLENDYMFFLGTILMAFSSGYYTSVCVMYAQYNTNREDCYLSGMLTNTMIYCGMFSGSIISLFFPFLTNDGKGL</sequence>
<dbReference type="PANTHER" id="PTHR10332">
    <property type="entry name" value="EQUILIBRATIVE NUCLEOSIDE TRANSPORTER"/>
    <property type="match status" value="1"/>
</dbReference>
<feature type="transmembrane region" description="Helical" evidence="7">
    <location>
        <begin position="243"/>
        <end position="273"/>
    </location>
</feature>
<feature type="transmembrane region" description="Helical" evidence="7">
    <location>
        <begin position="370"/>
        <end position="390"/>
    </location>
</feature>
<dbReference type="AlphaFoldDB" id="A0A0L8IF03"/>
<evidence type="ECO:0000256" key="7">
    <source>
        <dbReference type="SAM" id="Phobius"/>
    </source>
</evidence>
<evidence type="ECO:0000256" key="2">
    <source>
        <dbReference type="ARBA" id="ARBA00007965"/>
    </source>
</evidence>
<dbReference type="OrthoDB" id="1856718at2759"/>
<dbReference type="Pfam" id="PF01733">
    <property type="entry name" value="Nucleoside_tran"/>
    <property type="match status" value="2"/>
</dbReference>
<feature type="transmembrane region" description="Helical" evidence="7">
    <location>
        <begin position="179"/>
        <end position="198"/>
    </location>
</feature>
<comment type="subcellular location">
    <subcellularLocation>
        <location evidence="1">Membrane</location>
        <topology evidence="1">Multi-pass membrane protein</topology>
    </subcellularLocation>
</comment>
<feature type="transmembrane region" description="Helical" evidence="7">
    <location>
        <begin position="280"/>
        <end position="302"/>
    </location>
</feature>
<gene>
    <name evidence="8" type="ORF">OCBIM_22009175mg</name>
</gene>
<evidence type="ECO:0000256" key="3">
    <source>
        <dbReference type="ARBA" id="ARBA00022448"/>
    </source>
</evidence>